<feature type="domain" description="3-hydroxyisobutyrate dehydrogenase-like NAD-binding" evidence="4">
    <location>
        <begin position="165"/>
        <end position="280"/>
    </location>
</feature>
<dbReference type="Proteomes" id="UP000199570">
    <property type="component" value="Unassembled WGS sequence"/>
</dbReference>
<evidence type="ECO:0000259" key="4">
    <source>
        <dbReference type="Pfam" id="PF14833"/>
    </source>
</evidence>
<evidence type="ECO:0000256" key="1">
    <source>
        <dbReference type="ARBA" id="ARBA00023002"/>
    </source>
</evidence>
<evidence type="ECO:0000256" key="2">
    <source>
        <dbReference type="ARBA" id="ARBA00023027"/>
    </source>
</evidence>
<evidence type="ECO:0000259" key="3">
    <source>
        <dbReference type="Pfam" id="PF03446"/>
    </source>
</evidence>
<dbReference type="GO" id="GO:0016054">
    <property type="term" value="P:organic acid catabolic process"/>
    <property type="evidence" value="ECO:0007669"/>
    <property type="project" value="UniProtKB-ARBA"/>
</dbReference>
<dbReference type="InterPro" id="IPR006115">
    <property type="entry name" value="6PGDH_NADP-bd"/>
</dbReference>
<protein>
    <submittedName>
        <fullName evidence="5">3-hydroxyisobutyrate dehydrogenase</fullName>
    </submittedName>
</protein>
<dbReference type="PROSITE" id="PS00895">
    <property type="entry name" value="3_HYDROXYISOBUT_DH"/>
    <property type="match status" value="1"/>
</dbReference>
<organism evidence="5 6">
    <name type="scientific">Pseudomonas moorei</name>
    <dbReference type="NCBI Taxonomy" id="395599"/>
    <lineage>
        <taxon>Bacteria</taxon>
        <taxon>Pseudomonadati</taxon>
        <taxon>Pseudomonadota</taxon>
        <taxon>Gammaproteobacteria</taxon>
        <taxon>Pseudomonadales</taxon>
        <taxon>Pseudomonadaceae</taxon>
        <taxon>Pseudomonas</taxon>
    </lineage>
</organism>
<dbReference type="InterPro" id="IPR051265">
    <property type="entry name" value="HIBADH-related_NP60_sf"/>
</dbReference>
<dbReference type="EMBL" id="FNKJ01000003">
    <property type="protein sequence ID" value="SDQ98353.1"/>
    <property type="molecule type" value="Genomic_DNA"/>
</dbReference>
<dbReference type="SUPFAM" id="SSF51735">
    <property type="entry name" value="NAD(P)-binding Rossmann-fold domains"/>
    <property type="match status" value="1"/>
</dbReference>
<evidence type="ECO:0000313" key="5">
    <source>
        <dbReference type="EMBL" id="SDQ98353.1"/>
    </source>
</evidence>
<gene>
    <name evidence="5" type="ORF">SAMN04490195_2618</name>
</gene>
<dbReference type="PIRSF" id="PIRSF000103">
    <property type="entry name" value="HIBADH"/>
    <property type="match status" value="1"/>
</dbReference>
<dbReference type="InterPro" id="IPR013328">
    <property type="entry name" value="6PGD_dom2"/>
</dbReference>
<dbReference type="InterPro" id="IPR036291">
    <property type="entry name" value="NAD(P)-bd_dom_sf"/>
</dbReference>
<dbReference type="PANTHER" id="PTHR43580:SF2">
    <property type="entry name" value="CYTOKINE-LIKE NUCLEAR FACTOR N-PAC"/>
    <property type="match status" value="1"/>
</dbReference>
<dbReference type="GO" id="GO:0050661">
    <property type="term" value="F:NADP binding"/>
    <property type="evidence" value="ECO:0007669"/>
    <property type="project" value="InterPro"/>
</dbReference>
<dbReference type="GO" id="GO:0051287">
    <property type="term" value="F:NAD binding"/>
    <property type="evidence" value="ECO:0007669"/>
    <property type="project" value="InterPro"/>
</dbReference>
<dbReference type="InterPro" id="IPR002204">
    <property type="entry name" value="3-OH-isobutyrate_DH-rel_CS"/>
</dbReference>
<dbReference type="AlphaFoldDB" id="A0A1H1FB72"/>
<dbReference type="InterPro" id="IPR029154">
    <property type="entry name" value="HIBADH-like_NADP-bd"/>
</dbReference>
<proteinExistence type="predicted"/>
<dbReference type="SUPFAM" id="SSF48179">
    <property type="entry name" value="6-phosphogluconate dehydrogenase C-terminal domain-like"/>
    <property type="match status" value="1"/>
</dbReference>
<dbReference type="Pfam" id="PF03446">
    <property type="entry name" value="NAD_binding_2"/>
    <property type="match status" value="1"/>
</dbReference>
<sequence>MRIGFIGLGSMGKGMATNLLKAGHQLLVWNRSQEAVESLVKQGAIATRHPTEAFVADVVISMLADDTVTRTVLIESGALASSKPGLIHLSMATLSVAFVREMAELHASAGVELIAAPVFGRNDLAESGMLNIVVAGPQGAIAKVQPLLDVLGQKTWPMGEDPVSASVLKIATNMMLISAIEATGEAMALSQSYGVANNDFVDFITGTLFSAPAYKVYGPKIARRETEGAGFTLRLGLKDVGLALKAGEPNHVPLPFASVLRDNLLDAVALGQGENDLAALGVRAIKRSGQE</sequence>
<reference evidence="6" key="1">
    <citation type="submission" date="2016-10" db="EMBL/GenBank/DDBJ databases">
        <authorList>
            <person name="Varghese N."/>
            <person name="Submissions S."/>
        </authorList>
    </citation>
    <scope>NUCLEOTIDE SEQUENCE [LARGE SCALE GENOMIC DNA]</scope>
    <source>
        <strain evidence="6">BS3775</strain>
    </source>
</reference>
<dbReference type="InterPro" id="IPR008927">
    <property type="entry name" value="6-PGluconate_DH-like_C_sf"/>
</dbReference>
<keyword evidence="6" id="KW-1185">Reference proteome</keyword>
<dbReference type="Gene3D" id="3.40.50.720">
    <property type="entry name" value="NAD(P)-binding Rossmann-like Domain"/>
    <property type="match status" value="1"/>
</dbReference>
<dbReference type="Gene3D" id="1.10.1040.10">
    <property type="entry name" value="N-(1-d-carboxylethyl)-l-norvaline Dehydrogenase, domain 2"/>
    <property type="match status" value="1"/>
</dbReference>
<evidence type="ECO:0000313" key="6">
    <source>
        <dbReference type="Proteomes" id="UP000199570"/>
    </source>
</evidence>
<dbReference type="Pfam" id="PF14833">
    <property type="entry name" value="NAD_binding_11"/>
    <property type="match status" value="1"/>
</dbReference>
<keyword evidence="2" id="KW-0520">NAD</keyword>
<dbReference type="OrthoDB" id="9786703at2"/>
<name>A0A1H1FB72_9PSED</name>
<dbReference type="GO" id="GO:0016491">
    <property type="term" value="F:oxidoreductase activity"/>
    <property type="evidence" value="ECO:0007669"/>
    <property type="project" value="UniProtKB-KW"/>
</dbReference>
<dbReference type="InterPro" id="IPR015815">
    <property type="entry name" value="HIBADH-related"/>
</dbReference>
<keyword evidence="1" id="KW-0560">Oxidoreductase</keyword>
<dbReference type="PANTHER" id="PTHR43580">
    <property type="entry name" value="OXIDOREDUCTASE GLYR1-RELATED"/>
    <property type="match status" value="1"/>
</dbReference>
<accession>A0A1H1FB72</accession>
<dbReference type="RefSeq" id="WP_090322134.1">
    <property type="nucleotide sequence ID" value="NZ_FNKJ01000003.1"/>
</dbReference>
<feature type="domain" description="6-phosphogluconate dehydrogenase NADP-binding" evidence="3">
    <location>
        <begin position="2"/>
        <end position="156"/>
    </location>
</feature>